<name>A0ABV2QJR3_9MICO</name>
<evidence type="ECO:0000313" key="4">
    <source>
        <dbReference type="EMBL" id="MET4581118.1"/>
    </source>
</evidence>
<keyword evidence="2" id="KW-0547">Nucleotide-binding</keyword>
<dbReference type="RefSeq" id="WP_354023306.1">
    <property type="nucleotide sequence ID" value="NZ_JBEPSJ010000001.1"/>
</dbReference>
<dbReference type="PANTHER" id="PTHR43024">
    <property type="entry name" value="UDP-N-ACETYLMURAMOYL-TRIPEPTIDE--D-ALANYL-D-ALANINE LIGASE"/>
    <property type="match status" value="1"/>
</dbReference>
<keyword evidence="3" id="KW-0067">ATP-binding</keyword>
<proteinExistence type="predicted"/>
<gene>
    <name evidence="4" type="ORF">ABIE21_000608</name>
</gene>
<dbReference type="Gene3D" id="3.90.190.20">
    <property type="entry name" value="Mur ligase, C-terminal domain"/>
    <property type="match status" value="1"/>
</dbReference>
<organism evidence="4 5">
    <name type="scientific">Conyzicola nivalis</name>
    <dbReference type="NCBI Taxonomy" id="1477021"/>
    <lineage>
        <taxon>Bacteria</taxon>
        <taxon>Bacillati</taxon>
        <taxon>Actinomycetota</taxon>
        <taxon>Actinomycetes</taxon>
        <taxon>Micrococcales</taxon>
        <taxon>Microbacteriaceae</taxon>
        <taxon>Conyzicola</taxon>
    </lineage>
</organism>
<accession>A0ABV2QJR3</accession>
<evidence type="ECO:0000256" key="3">
    <source>
        <dbReference type="ARBA" id="ARBA00022840"/>
    </source>
</evidence>
<reference evidence="4 5" key="1">
    <citation type="submission" date="2024-06" db="EMBL/GenBank/DDBJ databases">
        <title>Sorghum-associated microbial communities from plants grown in Nebraska, USA.</title>
        <authorList>
            <person name="Schachtman D."/>
        </authorList>
    </citation>
    <scope>NUCLEOTIDE SEQUENCE [LARGE SCALE GENOMIC DNA]</scope>
    <source>
        <strain evidence="4 5">2857</strain>
    </source>
</reference>
<dbReference type="InterPro" id="IPR051046">
    <property type="entry name" value="MurCDEF_CellWall_CoF430Synth"/>
</dbReference>
<protein>
    <submittedName>
        <fullName evidence="4">UDP-N-acetylmuramyl pentapeptide synthase</fullName>
    </submittedName>
</protein>
<dbReference type="SUPFAM" id="SSF53244">
    <property type="entry name" value="MurD-like peptide ligases, peptide-binding domain"/>
    <property type="match status" value="1"/>
</dbReference>
<keyword evidence="5" id="KW-1185">Reference proteome</keyword>
<dbReference type="Proteomes" id="UP001549257">
    <property type="component" value="Unassembled WGS sequence"/>
</dbReference>
<dbReference type="InterPro" id="IPR036615">
    <property type="entry name" value="Mur_ligase_C_dom_sf"/>
</dbReference>
<comment type="caution">
    <text evidence="4">The sequence shown here is derived from an EMBL/GenBank/DDBJ whole genome shotgun (WGS) entry which is preliminary data.</text>
</comment>
<dbReference type="EMBL" id="JBEPSJ010000001">
    <property type="protein sequence ID" value="MET4581118.1"/>
    <property type="molecule type" value="Genomic_DNA"/>
</dbReference>
<dbReference type="PANTHER" id="PTHR43024:SF1">
    <property type="entry name" value="UDP-N-ACETYLMURAMOYL-TRIPEPTIDE--D-ALANYL-D-ALANINE LIGASE"/>
    <property type="match status" value="1"/>
</dbReference>
<dbReference type="InterPro" id="IPR036565">
    <property type="entry name" value="Mur-like_cat_sf"/>
</dbReference>
<dbReference type="Gene3D" id="3.40.1190.10">
    <property type="entry name" value="Mur-like, catalytic domain"/>
    <property type="match status" value="1"/>
</dbReference>
<evidence type="ECO:0000256" key="2">
    <source>
        <dbReference type="ARBA" id="ARBA00022741"/>
    </source>
</evidence>
<evidence type="ECO:0000256" key="1">
    <source>
        <dbReference type="ARBA" id="ARBA00022598"/>
    </source>
</evidence>
<evidence type="ECO:0000313" key="5">
    <source>
        <dbReference type="Proteomes" id="UP001549257"/>
    </source>
</evidence>
<dbReference type="SUPFAM" id="SSF53623">
    <property type="entry name" value="MurD-like peptide ligases, catalytic domain"/>
    <property type="match status" value="1"/>
</dbReference>
<sequence>MIIAVAGRRGDTARVLLAALLSDVPHEFASLDAMTPHHTAPDAVVVLGDEPGLAERLAALPSGTVVYGYADDAAVVSATAQTAARFVGFGIGGSADVRADQIESSLSGTTFTTGGTRVRVGILGESIVPVALAALTVASDAGVDVDTAVRALDRVDRAARWDMQVTRPTDDLVVINDSADGSPRSTADALKALAQLTIDGTRSVAVLGDLDLAPGTDAIESRDEHDRIGRLVVRLNVSRLIVVGQSARHIHNAASLEGSWDGESVLVDTADQAYDLLNETELSLHRTTTVVLVKSAASTALGDLGDRIAATGGKRTVIA</sequence>
<keyword evidence="1" id="KW-0436">Ligase</keyword>